<evidence type="ECO:0000313" key="11">
    <source>
        <dbReference type="EMBL" id="CFX94528.1"/>
    </source>
</evidence>
<keyword evidence="8" id="KW-0811">Translocation</keyword>
<evidence type="ECO:0000313" key="12">
    <source>
        <dbReference type="Proteomes" id="UP000045545"/>
    </source>
</evidence>
<comment type="similarity">
    <text evidence="2">Belongs to the YajC family.</text>
</comment>
<dbReference type="PANTHER" id="PTHR33909">
    <property type="entry name" value="SEC TRANSLOCON ACCESSORY COMPLEX SUBUNIT YAJC"/>
    <property type="match status" value="1"/>
</dbReference>
<proteinExistence type="inferred from homology"/>
<evidence type="ECO:0000256" key="4">
    <source>
        <dbReference type="ARBA" id="ARBA00022475"/>
    </source>
</evidence>
<dbReference type="NCBIfam" id="TIGR00739">
    <property type="entry name" value="yajC"/>
    <property type="match status" value="1"/>
</dbReference>
<reference evidence="11 12" key="1">
    <citation type="submission" date="2015-03" db="EMBL/GenBank/DDBJ databases">
        <authorList>
            <person name="Murphy D."/>
        </authorList>
    </citation>
    <scope>NUCLEOTIDE SEQUENCE [LARGE SCALE GENOMIC DNA]</scope>
    <source>
        <strain evidence="11 12">OL-4</strain>
    </source>
</reference>
<feature type="transmembrane region" description="Helical" evidence="10">
    <location>
        <begin position="15"/>
        <end position="35"/>
    </location>
</feature>
<dbReference type="InterPro" id="IPR003849">
    <property type="entry name" value="Preprotein_translocase_YajC"/>
</dbReference>
<comment type="subcellular location">
    <subcellularLocation>
        <location evidence="1">Cell membrane</location>
        <topology evidence="1">Single-pass membrane protein</topology>
    </subcellularLocation>
</comment>
<dbReference type="EMBL" id="CGIH01000038">
    <property type="protein sequence ID" value="CFX94528.1"/>
    <property type="molecule type" value="Genomic_DNA"/>
</dbReference>
<dbReference type="Proteomes" id="UP000045545">
    <property type="component" value="Unassembled WGS sequence"/>
</dbReference>
<keyword evidence="3" id="KW-0813">Transport</keyword>
<dbReference type="PANTHER" id="PTHR33909:SF1">
    <property type="entry name" value="SEC TRANSLOCON ACCESSORY COMPLEX SUBUNIT YAJC"/>
    <property type="match status" value="1"/>
</dbReference>
<protein>
    <submittedName>
        <fullName evidence="11">Preprotein translocase YajC</fullName>
    </submittedName>
</protein>
<keyword evidence="9 10" id="KW-0472">Membrane</keyword>
<dbReference type="SMART" id="SM01323">
    <property type="entry name" value="YajC"/>
    <property type="match status" value="1"/>
</dbReference>
<evidence type="ECO:0000256" key="3">
    <source>
        <dbReference type="ARBA" id="ARBA00022448"/>
    </source>
</evidence>
<name>A0A0E4GER6_9FIRM</name>
<dbReference type="GO" id="GO:0005886">
    <property type="term" value="C:plasma membrane"/>
    <property type="evidence" value="ECO:0007669"/>
    <property type="project" value="UniProtKB-SubCell"/>
</dbReference>
<dbReference type="AlphaFoldDB" id="A0A0E4GER6"/>
<evidence type="ECO:0000256" key="7">
    <source>
        <dbReference type="ARBA" id="ARBA00022989"/>
    </source>
</evidence>
<dbReference type="STRING" id="690567.2273"/>
<organism evidence="11 12">
    <name type="scientific">Syntrophomonas zehnderi OL-4</name>
    <dbReference type="NCBI Taxonomy" id="690567"/>
    <lineage>
        <taxon>Bacteria</taxon>
        <taxon>Bacillati</taxon>
        <taxon>Bacillota</taxon>
        <taxon>Clostridia</taxon>
        <taxon>Eubacteriales</taxon>
        <taxon>Syntrophomonadaceae</taxon>
        <taxon>Syntrophomonas</taxon>
    </lineage>
</organism>
<evidence type="ECO:0000256" key="10">
    <source>
        <dbReference type="SAM" id="Phobius"/>
    </source>
</evidence>
<evidence type="ECO:0000256" key="1">
    <source>
        <dbReference type="ARBA" id="ARBA00004162"/>
    </source>
</evidence>
<keyword evidence="5 10" id="KW-0812">Transmembrane</keyword>
<evidence type="ECO:0000256" key="9">
    <source>
        <dbReference type="ARBA" id="ARBA00023136"/>
    </source>
</evidence>
<accession>A0A0E4GER6</accession>
<dbReference type="GO" id="GO:0015031">
    <property type="term" value="P:protein transport"/>
    <property type="evidence" value="ECO:0007669"/>
    <property type="project" value="UniProtKB-KW"/>
</dbReference>
<sequence>MFIAGTNTVASQQGWLTVAVYFGVFILIFYLFIILPRKKQDKKHDAVLESLKRGDKVVSIGGIRGEVSKVKDETIVVKVADNTEIEFVKKAISHKIED</sequence>
<keyword evidence="12" id="KW-1185">Reference proteome</keyword>
<keyword evidence="7 10" id="KW-1133">Transmembrane helix</keyword>
<dbReference type="PRINTS" id="PR01853">
    <property type="entry name" value="YAJCTRNLCASE"/>
</dbReference>
<evidence type="ECO:0000256" key="6">
    <source>
        <dbReference type="ARBA" id="ARBA00022927"/>
    </source>
</evidence>
<keyword evidence="4" id="KW-1003">Cell membrane</keyword>
<evidence type="ECO:0000256" key="8">
    <source>
        <dbReference type="ARBA" id="ARBA00023010"/>
    </source>
</evidence>
<keyword evidence="6" id="KW-0653">Protein transport</keyword>
<gene>
    <name evidence="11" type="ORF">2273</name>
</gene>
<dbReference type="RefSeq" id="WP_242847550.1">
    <property type="nucleotide sequence ID" value="NZ_CGIH01000038.1"/>
</dbReference>
<evidence type="ECO:0000256" key="5">
    <source>
        <dbReference type="ARBA" id="ARBA00022692"/>
    </source>
</evidence>
<dbReference type="Pfam" id="PF02699">
    <property type="entry name" value="YajC"/>
    <property type="match status" value="1"/>
</dbReference>
<evidence type="ECO:0000256" key="2">
    <source>
        <dbReference type="ARBA" id="ARBA00006742"/>
    </source>
</evidence>